<name>A0AAD5H2A6_9CHLO</name>
<evidence type="ECO:0000313" key="4">
    <source>
        <dbReference type="EMBL" id="KAI7838473.1"/>
    </source>
</evidence>
<dbReference type="Pfam" id="PF01927">
    <property type="entry name" value="Mut7-C"/>
    <property type="match status" value="1"/>
</dbReference>
<accession>A0AAD5H2A6</accession>
<feature type="compositionally biased region" description="Low complexity" evidence="1">
    <location>
        <begin position="282"/>
        <end position="294"/>
    </location>
</feature>
<dbReference type="GO" id="GO:0006139">
    <property type="term" value="P:nucleobase-containing compound metabolic process"/>
    <property type="evidence" value="ECO:0007669"/>
    <property type="project" value="InterPro"/>
</dbReference>
<dbReference type="Pfam" id="PF01612">
    <property type="entry name" value="DNA_pol_A_exo1"/>
    <property type="match status" value="1"/>
</dbReference>
<feature type="region of interest" description="Disordered" evidence="1">
    <location>
        <begin position="269"/>
        <end position="354"/>
    </location>
</feature>
<dbReference type="InterPro" id="IPR002562">
    <property type="entry name" value="3'-5'_exonuclease_dom"/>
</dbReference>
<evidence type="ECO:0000256" key="1">
    <source>
        <dbReference type="SAM" id="MobiDB-lite"/>
    </source>
</evidence>
<feature type="region of interest" description="Disordered" evidence="1">
    <location>
        <begin position="392"/>
        <end position="417"/>
    </location>
</feature>
<comment type="caution">
    <text evidence="4">The sequence shown here is derived from an EMBL/GenBank/DDBJ whole genome shotgun (WGS) entry which is preliminary data.</text>
</comment>
<dbReference type="EMBL" id="JADXDR010000125">
    <property type="protein sequence ID" value="KAI7838473.1"/>
    <property type="molecule type" value="Genomic_DNA"/>
</dbReference>
<dbReference type="AlphaFoldDB" id="A0AAD5H2A6"/>
<evidence type="ECO:0000259" key="3">
    <source>
        <dbReference type="Pfam" id="PF01927"/>
    </source>
</evidence>
<dbReference type="Gene3D" id="3.30.420.10">
    <property type="entry name" value="Ribonuclease H-like superfamily/Ribonuclease H"/>
    <property type="match status" value="1"/>
</dbReference>
<dbReference type="InterPro" id="IPR012337">
    <property type="entry name" value="RNaseH-like_sf"/>
</dbReference>
<feature type="compositionally biased region" description="Low complexity" evidence="1">
    <location>
        <begin position="314"/>
        <end position="354"/>
    </location>
</feature>
<dbReference type="PANTHER" id="PTHR47765">
    <property type="entry name" value="3'-5' EXONUCLEASE DOMAIN-CONTAINING PROTEIN"/>
    <property type="match status" value="1"/>
</dbReference>
<dbReference type="SUPFAM" id="SSF53098">
    <property type="entry name" value="Ribonuclease H-like"/>
    <property type="match status" value="1"/>
</dbReference>
<feature type="domain" description="3'-5' exonuclease" evidence="2">
    <location>
        <begin position="110"/>
        <end position="242"/>
    </location>
</feature>
<dbReference type="InterPro" id="IPR052408">
    <property type="entry name" value="Exonuclease_MUT-7-like"/>
</dbReference>
<evidence type="ECO:0008006" key="6">
    <source>
        <dbReference type="Google" id="ProtNLM"/>
    </source>
</evidence>
<feature type="domain" description="Mut7-C RNAse" evidence="3">
    <location>
        <begin position="438"/>
        <end position="593"/>
    </location>
</feature>
<feature type="compositionally biased region" description="Basic residues" evidence="1">
    <location>
        <begin position="392"/>
        <end position="406"/>
    </location>
</feature>
<evidence type="ECO:0000259" key="2">
    <source>
        <dbReference type="Pfam" id="PF01612"/>
    </source>
</evidence>
<dbReference type="GO" id="GO:0008408">
    <property type="term" value="F:3'-5' exonuclease activity"/>
    <property type="evidence" value="ECO:0007669"/>
    <property type="project" value="InterPro"/>
</dbReference>
<gene>
    <name evidence="4" type="ORF">COHA_007736</name>
</gene>
<dbReference type="InterPro" id="IPR002782">
    <property type="entry name" value="Mut7-C_RNAse_dom"/>
</dbReference>
<dbReference type="InterPro" id="IPR036397">
    <property type="entry name" value="RNaseH_sf"/>
</dbReference>
<evidence type="ECO:0000313" key="5">
    <source>
        <dbReference type="Proteomes" id="UP001205105"/>
    </source>
</evidence>
<keyword evidence="5" id="KW-1185">Reference proteome</keyword>
<sequence length="606" mass="63379">MSSRFWTLPPGVHAVLIDSEDQLDSFSDLLDAALACGMDAEWPPEETTGEQRGGGPPHATLVQLALWLPPGSPALPPELCPATSSSSSGGGSGGSSCSSSSCTSSASCLVLLLDMLALPQAAAKRALQQLFRNKSCLKLGFGLVHDLRAIGAALGGEGGSCIAVVEPACDVGSVHRFLRHRHVLGVNKAVDLGLSGLVDAQLGRPLDKALQCSAWGERPLSGAQLQYAAADAACLLALLGSLVAVVGQPEEWPMTEAAVEASGPQPAAGAAAVAARSEDQQAAANGAEESAAEGADGEAEGAPEVQAADGSGGSNSSRSSGNASEQTGAAGPAAPQQQQQQQTGSEAAAAAHQASASAVPTADLLGGCSVQQLRAAASAWGVRLEISGARAVKRGGRRGQRQRREARRGSGRLDPEAPCGFPLHVPFWDAQQQPTGQPRFLCDVMAEGLARQLRLCGFDTESLQATMEKAPRHAIYRTMVERAEAEQRVVLTRDRTFVAANYSDQAYLVQRDTKREQLEEVIDAFKLSVQEEDVLTRCARCNGDFIPEPLPPGLLPEGHDVPPGILATVDEYWVCSRCSGVYWQGSQYGRAKKEMNDLIAKLKALA</sequence>
<dbReference type="Proteomes" id="UP001205105">
    <property type="component" value="Unassembled WGS sequence"/>
</dbReference>
<dbReference type="GO" id="GO:0003676">
    <property type="term" value="F:nucleic acid binding"/>
    <property type="evidence" value="ECO:0007669"/>
    <property type="project" value="InterPro"/>
</dbReference>
<proteinExistence type="predicted"/>
<reference evidence="4" key="1">
    <citation type="submission" date="2020-11" db="EMBL/GenBank/DDBJ databases">
        <title>Chlorella ohadii genome sequencing and assembly.</title>
        <authorList>
            <person name="Murik O."/>
            <person name="Treves H."/>
            <person name="Kedem I."/>
            <person name="Shotland Y."/>
            <person name="Kaplan A."/>
        </authorList>
    </citation>
    <scope>NUCLEOTIDE SEQUENCE</scope>
    <source>
        <strain evidence="4">1</strain>
    </source>
</reference>
<organism evidence="4 5">
    <name type="scientific">Chlorella ohadii</name>
    <dbReference type="NCBI Taxonomy" id="2649997"/>
    <lineage>
        <taxon>Eukaryota</taxon>
        <taxon>Viridiplantae</taxon>
        <taxon>Chlorophyta</taxon>
        <taxon>core chlorophytes</taxon>
        <taxon>Trebouxiophyceae</taxon>
        <taxon>Chlorellales</taxon>
        <taxon>Chlorellaceae</taxon>
        <taxon>Chlorella clade</taxon>
        <taxon>Chlorella</taxon>
    </lineage>
</organism>
<dbReference type="PANTHER" id="PTHR47765:SF2">
    <property type="entry name" value="EXONUCLEASE MUT-7 HOMOLOG"/>
    <property type="match status" value="1"/>
</dbReference>
<protein>
    <recommendedName>
        <fullName evidence="6">Mut7-C RNAse domain-containing protein</fullName>
    </recommendedName>
</protein>